<dbReference type="OrthoDB" id="2533496at2759"/>
<evidence type="ECO:0000313" key="1">
    <source>
        <dbReference type="EMBL" id="ORY73074.1"/>
    </source>
</evidence>
<gene>
    <name evidence="1" type="ORF">BCR35DRAFT_307337</name>
</gene>
<organism evidence="1 2">
    <name type="scientific">Leucosporidium creatinivorum</name>
    <dbReference type="NCBI Taxonomy" id="106004"/>
    <lineage>
        <taxon>Eukaryota</taxon>
        <taxon>Fungi</taxon>
        <taxon>Dikarya</taxon>
        <taxon>Basidiomycota</taxon>
        <taxon>Pucciniomycotina</taxon>
        <taxon>Microbotryomycetes</taxon>
        <taxon>Leucosporidiales</taxon>
        <taxon>Leucosporidium</taxon>
    </lineage>
</organism>
<sequence length="112" mass="12547">MQTISPQSSTDSTSSIEIGDFLFCQHGTERCETCNADFREDNAFTAGLDPIESREALKVDFTLNAKDGMPQCKNHKSADCTKCFAFKKQIVKLNKEAEKMKKKQPKSTSNFV</sequence>
<dbReference type="EMBL" id="MCGR01000048">
    <property type="protein sequence ID" value="ORY73074.1"/>
    <property type="molecule type" value="Genomic_DNA"/>
</dbReference>
<protein>
    <submittedName>
        <fullName evidence="1">Uncharacterized protein</fullName>
    </submittedName>
</protein>
<proteinExistence type="predicted"/>
<dbReference type="Proteomes" id="UP000193467">
    <property type="component" value="Unassembled WGS sequence"/>
</dbReference>
<dbReference type="AlphaFoldDB" id="A0A1Y2EP70"/>
<evidence type="ECO:0000313" key="2">
    <source>
        <dbReference type="Proteomes" id="UP000193467"/>
    </source>
</evidence>
<comment type="caution">
    <text evidence="1">The sequence shown here is derived from an EMBL/GenBank/DDBJ whole genome shotgun (WGS) entry which is preliminary data.</text>
</comment>
<dbReference type="InParanoid" id="A0A1Y2EP70"/>
<reference evidence="1 2" key="1">
    <citation type="submission" date="2016-07" db="EMBL/GenBank/DDBJ databases">
        <title>Pervasive Adenine N6-methylation of Active Genes in Fungi.</title>
        <authorList>
            <consortium name="DOE Joint Genome Institute"/>
            <person name="Mondo S.J."/>
            <person name="Dannebaum R.O."/>
            <person name="Kuo R.C."/>
            <person name="Labutti K."/>
            <person name="Haridas S."/>
            <person name="Kuo A."/>
            <person name="Salamov A."/>
            <person name="Ahrendt S.R."/>
            <person name="Lipzen A."/>
            <person name="Sullivan W."/>
            <person name="Andreopoulos W.B."/>
            <person name="Clum A."/>
            <person name="Lindquist E."/>
            <person name="Daum C."/>
            <person name="Ramamoorthy G.K."/>
            <person name="Gryganskyi A."/>
            <person name="Culley D."/>
            <person name="Magnuson J.K."/>
            <person name="James T.Y."/>
            <person name="O'Malley M.A."/>
            <person name="Stajich J.E."/>
            <person name="Spatafora J.W."/>
            <person name="Visel A."/>
            <person name="Grigoriev I.V."/>
        </authorList>
    </citation>
    <scope>NUCLEOTIDE SEQUENCE [LARGE SCALE GENOMIC DNA]</scope>
    <source>
        <strain evidence="1 2">62-1032</strain>
    </source>
</reference>
<accession>A0A1Y2EP70</accession>
<name>A0A1Y2EP70_9BASI</name>
<keyword evidence="2" id="KW-1185">Reference proteome</keyword>